<reference evidence="5" key="1">
    <citation type="journal article" date="2019" name="Int. J. Syst. Evol. Microbiol.">
        <title>The Global Catalogue of Microorganisms (GCM) 10K type strain sequencing project: providing services to taxonomists for standard genome sequencing and annotation.</title>
        <authorList>
            <consortium name="The Broad Institute Genomics Platform"/>
            <consortium name="The Broad Institute Genome Sequencing Center for Infectious Disease"/>
            <person name="Wu L."/>
            <person name="Ma J."/>
        </authorList>
    </citation>
    <scope>NUCLEOTIDE SEQUENCE [LARGE SCALE GENOMIC DNA]</scope>
    <source>
        <strain evidence="5">CGMCC 1.12859</strain>
    </source>
</reference>
<dbReference type="InterPro" id="IPR024011">
    <property type="entry name" value="Biosynth_lucif-like_mOase_dom"/>
</dbReference>
<sequence length="359" mass="39408">MDLSLFFFADSATTGDQYRLLLDSARFADTHGFRAVWTPERHFHSFGGQYPNPSLTGAALAAVTERVAIRAGSVVAPLHHPVRIAEEWSVVDNMSGGRVGVSFASGWHAGDFVLRPDNFKDRKNIMVETADTVQRLWRGEEVEFDDAEGERRAVRLFPRPIQPELPVWITAAGSPQTFRIAGRLGTGVLTHQLGQDHDALGRNIATYREALADEHGARARGHVALMLHTMLGEDREQVRELVREPLTGYLRSSMDLIAADPAAPGPDGFDLNRIPSRDREFMLARSFDRLFTGAGLFGTVDDGVRVVRRLAAMGVDEIACLIDFGVGREDVLRSLHYLDALRARVAGPDGAESPDGAEG</sequence>
<dbReference type="EMBL" id="JBHTAJ010000043">
    <property type="protein sequence ID" value="MFC7182258.1"/>
    <property type="molecule type" value="Genomic_DNA"/>
</dbReference>
<protein>
    <submittedName>
        <fullName evidence="4">MupA/Atu3671 family FMN-dependent luciferase-like monooxygenase</fullName>
    </submittedName>
</protein>
<dbReference type="Gene3D" id="3.20.20.30">
    <property type="entry name" value="Luciferase-like domain"/>
    <property type="match status" value="1"/>
</dbReference>
<comment type="caution">
    <text evidence="4">The sequence shown here is derived from an EMBL/GenBank/DDBJ whole genome shotgun (WGS) entry which is preliminary data.</text>
</comment>
<name>A0ABW2G4W8_9ACTN</name>
<dbReference type="RefSeq" id="WP_345704775.1">
    <property type="nucleotide sequence ID" value="NZ_BAABKV010000001.1"/>
</dbReference>
<evidence type="ECO:0000259" key="3">
    <source>
        <dbReference type="Pfam" id="PF00296"/>
    </source>
</evidence>
<dbReference type="Pfam" id="PF00296">
    <property type="entry name" value="Bac_luciferase"/>
    <property type="match status" value="1"/>
</dbReference>
<dbReference type="InterPro" id="IPR036661">
    <property type="entry name" value="Luciferase-like_sf"/>
</dbReference>
<accession>A0ABW2G4W8</accession>
<dbReference type="InterPro" id="IPR011251">
    <property type="entry name" value="Luciferase-like_dom"/>
</dbReference>
<keyword evidence="2" id="KW-0503">Monooxygenase</keyword>
<evidence type="ECO:0000256" key="1">
    <source>
        <dbReference type="ARBA" id="ARBA00023002"/>
    </source>
</evidence>
<keyword evidence="1" id="KW-0560">Oxidoreductase</keyword>
<evidence type="ECO:0000313" key="4">
    <source>
        <dbReference type="EMBL" id="MFC7182258.1"/>
    </source>
</evidence>
<dbReference type="NCBIfam" id="TIGR04020">
    <property type="entry name" value="seco_metab_LLM"/>
    <property type="match status" value="1"/>
</dbReference>
<dbReference type="PANTHER" id="PTHR30137:SF8">
    <property type="entry name" value="BLR5498 PROTEIN"/>
    <property type="match status" value="1"/>
</dbReference>
<gene>
    <name evidence="4" type="ORF">ACFQMG_22175</name>
</gene>
<dbReference type="SUPFAM" id="SSF51679">
    <property type="entry name" value="Bacterial luciferase-like"/>
    <property type="match status" value="1"/>
</dbReference>
<feature type="domain" description="Luciferase-like" evidence="3">
    <location>
        <begin position="9"/>
        <end position="256"/>
    </location>
</feature>
<organism evidence="4 5">
    <name type="scientific">Kitasatospora paranensis</name>
    <dbReference type="NCBI Taxonomy" id="258053"/>
    <lineage>
        <taxon>Bacteria</taxon>
        <taxon>Bacillati</taxon>
        <taxon>Actinomycetota</taxon>
        <taxon>Actinomycetes</taxon>
        <taxon>Kitasatosporales</taxon>
        <taxon>Streptomycetaceae</taxon>
        <taxon>Kitasatospora</taxon>
    </lineage>
</organism>
<proteinExistence type="predicted"/>
<evidence type="ECO:0000256" key="2">
    <source>
        <dbReference type="ARBA" id="ARBA00023033"/>
    </source>
</evidence>
<dbReference type="PANTHER" id="PTHR30137">
    <property type="entry name" value="LUCIFERASE-LIKE MONOOXYGENASE"/>
    <property type="match status" value="1"/>
</dbReference>
<dbReference type="Proteomes" id="UP001596435">
    <property type="component" value="Unassembled WGS sequence"/>
</dbReference>
<evidence type="ECO:0000313" key="5">
    <source>
        <dbReference type="Proteomes" id="UP001596435"/>
    </source>
</evidence>
<dbReference type="InterPro" id="IPR050766">
    <property type="entry name" value="Bact_Lucif_Oxidored"/>
</dbReference>
<keyword evidence="5" id="KW-1185">Reference proteome</keyword>